<evidence type="ECO:0000256" key="2">
    <source>
        <dbReference type="ARBA" id="ARBA00022490"/>
    </source>
</evidence>
<comment type="caution">
    <text evidence="8">The sequence shown here is derived from an EMBL/GenBank/DDBJ whole genome shotgun (WGS) entry which is preliminary data.</text>
</comment>
<dbReference type="Pfam" id="PF02814">
    <property type="entry name" value="UreE_N"/>
    <property type="match status" value="1"/>
</dbReference>
<dbReference type="GO" id="GO:0051082">
    <property type="term" value="F:unfolded protein binding"/>
    <property type="evidence" value="ECO:0007669"/>
    <property type="project" value="UniProtKB-UniRule"/>
</dbReference>
<dbReference type="Gene3D" id="2.60.260.20">
    <property type="entry name" value="Urease metallochaperone UreE, N-terminal domain"/>
    <property type="match status" value="1"/>
</dbReference>
<keyword evidence="9" id="KW-1185">Reference proteome</keyword>
<dbReference type="Pfam" id="PF05194">
    <property type="entry name" value="UreE_C"/>
    <property type="match status" value="1"/>
</dbReference>
<feature type="compositionally biased region" description="Basic and acidic residues" evidence="6">
    <location>
        <begin position="156"/>
        <end position="174"/>
    </location>
</feature>
<dbReference type="InterPro" id="IPR012406">
    <property type="entry name" value="UreE"/>
</dbReference>
<comment type="similarity">
    <text evidence="5">Belongs to the UreE family.</text>
</comment>
<dbReference type="Proteomes" id="UP000637002">
    <property type="component" value="Unassembled WGS sequence"/>
</dbReference>
<keyword evidence="3 5" id="KW-0533">Nickel</keyword>
<dbReference type="GO" id="GO:0019627">
    <property type="term" value="P:urea metabolic process"/>
    <property type="evidence" value="ECO:0007669"/>
    <property type="project" value="InterPro"/>
</dbReference>
<dbReference type="SUPFAM" id="SSF69287">
    <property type="entry name" value="Urease metallochaperone UreE, N-terminal domain"/>
    <property type="match status" value="1"/>
</dbReference>
<evidence type="ECO:0000256" key="3">
    <source>
        <dbReference type="ARBA" id="ARBA00022596"/>
    </source>
</evidence>
<evidence type="ECO:0000259" key="7">
    <source>
        <dbReference type="SMART" id="SM00988"/>
    </source>
</evidence>
<comment type="function">
    <text evidence="5">Involved in urease metallocenter assembly. Binds nickel. Probably functions as a nickel donor during metallocenter assembly.</text>
</comment>
<dbReference type="SMART" id="SM00988">
    <property type="entry name" value="UreE_N"/>
    <property type="match status" value="1"/>
</dbReference>
<dbReference type="Gene3D" id="3.30.70.790">
    <property type="entry name" value="UreE, C-terminal domain"/>
    <property type="match status" value="1"/>
</dbReference>
<proteinExistence type="inferred from homology"/>
<dbReference type="GO" id="GO:0005737">
    <property type="term" value="C:cytoplasm"/>
    <property type="evidence" value="ECO:0007669"/>
    <property type="project" value="UniProtKB-SubCell"/>
</dbReference>
<keyword evidence="2 5" id="KW-0963">Cytoplasm</keyword>
<dbReference type="InterPro" id="IPR007864">
    <property type="entry name" value="UreE_C_dom"/>
</dbReference>
<evidence type="ECO:0000256" key="5">
    <source>
        <dbReference type="HAMAP-Rule" id="MF_00822"/>
    </source>
</evidence>
<dbReference type="HAMAP" id="MF_00822">
    <property type="entry name" value="UreE"/>
    <property type="match status" value="1"/>
</dbReference>
<dbReference type="AlphaFoldDB" id="A0A916U4H1"/>
<name>A0A916U4H1_9HYPH</name>
<protein>
    <recommendedName>
        <fullName evidence="5">Urease accessory protein UreE</fullName>
    </recommendedName>
</protein>
<feature type="region of interest" description="Disordered" evidence="6">
    <location>
        <begin position="148"/>
        <end position="180"/>
    </location>
</feature>
<comment type="subcellular location">
    <subcellularLocation>
        <location evidence="1 5">Cytoplasm</location>
    </subcellularLocation>
</comment>
<organism evidence="8 9">
    <name type="scientific">Chelatococcus reniformis</name>
    <dbReference type="NCBI Taxonomy" id="1494448"/>
    <lineage>
        <taxon>Bacteria</taxon>
        <taxon>Pseudomonadati</taxon>
        <taxon>Pseudomonadota</taxon>
        <taxon>Alphaproteobacteria</taxon>
        <taxon>Hyphomicrobiales</taxon>
        <taxon>Chelatococcaceae</taxon>
        <taxon>Chelatococcus</taxon>
    </lineage>
</organism>
<reference evidence="8" key="2">
    <citation type="submission" date="2020-09" db="EMBL/GenBank/DDBJ databases">
        <authorList>
            <person name="Sun Q."/>
            <person name="Zhou Y."/>
        </authorList>
    </citation>
    <scope>NUCLEOTIDE SEQUENCE</scope>
    <source>
        <strain evidence="8">CGMCC 1.12919</strain>
    </source>
</reference>
<reference evidence="8" key="1">
    <citation type="journal article" date="2014" name="Int. J. Syst. Evol. Microbiol.">
        <title>Complete genome sequence of Corynebacterium casei LMG S-19264T (=DSM 44701T), isolated from a smear-ripened cheese.</title>
        <authorList>
            <consortium name="US DOE Joint Genome Institute (JGI-PGF)"/>
            <person name="Walter F."/>
            <person name="Albersmeier A."/>
            <person name="Kalinowski J."/>
            <person name="Ruckert C."/>
        </authorList>
    </citation>
    <scope>NUCLEOTIDE SEQUENCE</scope>
    <source>
        <strain evidence="8">CGMCC 1.12919</strain>
    </source>
</reference>
<evidence type="ECO:0000313" key="9">
    <source>
        <dbReference type="Proteomes" id="UP000637002"/>
    </source>
</evidence>
<dbReference type="InterPro" id="IPR036118">
    <property type="entry name" value="UreE_N_sf"/>
</dbReference>
<evidence type="ECO:0000256" key="6">
    <source>
        <dbReference type="SAM" id="MobiDB-lite"/>
    </source>
</evidence>
<dbReference type="RefSeq" id="WP_188608768.1">
    <property type="nucleotide sequence ID" value="NZ_BMGG01000003.1"/>
</dbReference>
<dbReference type="GO" id="GO:0006457">
    <property type="term" value="P:protein folding"/>
    <property type="evidence" value="ECO:0007669"/>
    <property type="project" value="InterPro"/>
</dbReference>
<evidence type="ECO:0000256" key="4">
    <source>
        <dbReference type="ARBA" id="ARBA00023186"/>
    </source>
</evidence>
<accession>A0A916U4H1</accession>
<dbReference type="GO" id="GO:0016151">
    <property type="term" value="F:nickel cation binding"/>
    <property type="evidence" value="ECO:0007669"/>
    <property type="project" value="UniProtKB-UniRule"/>
</dbReference>
<dbReference type="InterPro" id="IPR004029">
    <property type="entry name" value="UreE_N"/>
</dbReference>
<dbReference type="GO" id="GO:0065003">
    <property type="term" value="P:protein-containing complex assembly"/>
    <property type="evidence" value="ECO:0007669"/>
    <property type="project" value="InterPro"/>
</dbReference>
<dbReference type="PIRSF" id="PIRSF036402">
    <property type="entry name" value="Ureas_acces_UreE"/>
    <property type="match status" value="1"/>
</dbReference>
<dbReference type="EMBL" id="BMGG01000003">
    <property type="protein sequence ID" value="GGC59017.1"/>
    <property type="molecule type" value="Genomic_DNA"/>
</dbReference>
<dbReference type="SUPFAM" id="SSF69737">
    <property type="entry name" value="Urease metallochaperone UreE, C-terminal domain"/>
    <property type="match status" value="1"/>
</dbReference>
<evidence type="ECO:0000256" key="1">
    <source>
        <dbReference type="ARBA" id="ARBA00004496"/>
    </source>
</evidence>
<gene>
    <name evidence="5" type="primary">ureE</name>
    <name evidence="8" type="ORF">GCM10010994_17290</name>
</gene>
<sequence length="180" mass="19793">MVIITSIIGRLPEMGWTETVDWVELTSEERASAHFVTETEAGRPIRVSLERGVELQDGDVLAVDGDIAIAIRAKPEHLLLVRPGTDPILWWAACYQLGNFHRPARFLADGILTPDDPLAAQMLRALGLAAERVHVPFVGRRFGAAGAHHHLHHDHHHDGATPHDHAHGGHAHDHPGHRHG</sequence>
<evidence type="ECO:0000313" key="8">
    <source>
        <dbReference type="EMBL" id="GGC59017.1"/>
    </source>
</evidence>
<keyword evidence="4 5" id="KW-0143">Chaperone</keyword>
<feature type="domain" description="UreE urease accessory N-terminal" evidence="7">
    <location>
        <begin position="4"/>
        <end position="69"/>
    </location>
</feature>